<dbReference type="AlphaFoldDB" id="A0A0G0BHH7"/>
<gene>
    <name evidence="1" type="ORF">UR19_C0002G0023</name>
</gene>
<dbReference type="EMBL" id="LBOG01000002">
    <property type="protein sequence ID" value="KKP30502.1"/>
    <property type="molecule type" value="Genomic_DNA"/>
</dbReference>
<dbReference type="Proteomes" id="UP000034934">
    <property type="component" value="Unassembled WGS sequence"/>
</dbReference>
<sequence>MDQIQNFTDFRIQEGIEVSVTYNNSNYSEKKISFFLEKRDSLMIRKIKEFGVQVSSLEMFSNGKVGFLINNNGIIDFSYQIIISNLSLERLNYIMGHINFDFPKEYFEEKREIKAPIEVGEEIEV</sequence>
<organism evidence="1 2">
    <name type="scientific">Candidatus Nomurabacteria bacterium GW2011_GWF1_31_48</name>
    <dbReference type="NCBI Taxonomy" id="1618767"/>
    <lineage>
        <taxon>Bacteria</taxon>
        <taxon>Candidatus Nomuraibacteriota</taxon>
    </lineage>
</organism>
<comment type="caution">
    <text evidence="1">The sequence shown here is derived from an EMBL/GenBank/DDBJ whole genome shotgun (WGS) entry which is preliminary data.</text>
</comment>
<protein>
    <submittedName>
        <fullName evidence="1">Uncharacterized protein</fullName>
    </submittedName>
</protein>
<proteinExistence type="predicted"/>
<evidence type="ECO:0000313" key="2">
    <source>
        <dbReference type="Proteomes" id="UP000034934"/>
    </source>
</evidence>
<accession>A0A0G0BHH7</accession>
<evidence type="ECO:0000313" key="1">
    <source>
        <dbReference type="EMBL" id="KKP30502.1"/>
    </source>
</evidence>
<name>A0A0G0BHH7_9BACT</name>
<reference evidence="1 2" key="1">
    <citation type="journal article" date="2015" name="Nature">
        <title>rRNA introns, odd ribosomes, and small enigmatic genomes across a large radiation of phyla.</title>
        <authorList>
            <person name="Brown C.T."/>
            <person name="Hug L.A."/>
            <person name="Thomas B.C."/>
            <person name="Sharon I."/>
            <person name="Castelle C.J."/>
            <person name="Singh A."/>
            <person name="Wilkins M.J."/>
            <person name="Williams K.H."/>
            <person name="Banfield J.F."/>
        </authorList>
    </citation>
    <scope>NUCLEOTIDE SEQUENCE [LARGE SCALE GENOMIC DNA]</scope>
</reference>